<dbReference type="OrthoDB" id="10368431at2759"/>
<name>A0A3N4KAK8_9PEZI</name>
<protein>
    <submittedName>
        <fullName evidence="2">Uncharacterized protein</fullName>
    </submittedName>
</protein>
<feature type="region of interest" description="Disordered" evidence="1">
    <location>
        <begin position="104"/>
        <end position="124"/>
    </location>
</feature>
<gene>
    <name evidence="2" type="ORF">P167DRAFT_549664</name>
</gene>
<proteinExistence type="predicted"/>
<organism evidence="2 3">
    <name type="scientific">Morchella conica CCBAS932</name>
    <dbReference type="NCBI Taxonomy" id="1392247"/>
    <lineage>
        <taxon>Eukaryota</taxon>
        <taxon>Fungi</taxon>
        <taxon>Dikarya</taxon>
        <taxon>Ascomycota</taxon>
        <taxon>Pezizomycotina</taxon>
        <taxon>Pezizomycetes</taxon>
        <taxon>Pezizales</taxon>
        <taxon>Morchellaceae</taxon>
        <taxon>Morchella</taxon>
    </lineage>
</organism>
<dbReference type="AlphaFoldDB" id="A0A3N4KAK8"/>
<dbReference type="Proteomes" id="UP000277580">
    <property type="component" value="Unassembled WGS sequence"/>
</dbReference>
<sequence length="279" mass="32294">MHLLSHFREHVERFGNIPMFSTDVSELAHRRQIKMAYTASNKVDATAQILDYHPKRMVMEMRVLNLKDIVFSLPEHYEGLPSHRESLRDLFEIFKNEDQQIGGSERLLDGDAPQKPKMTTPHNSATRLSDIADIIKMNRTTLARAVSEYGQGLQREEGGLLSLLDYPVRYFKCLQVPVSVFQKSDNYEIHNIRFTGEALFRKRAVRNDWAWIKVATTDPWGACQGRLPGHLKAIFRLRNIFTRKTYQLCLVKLLEATDKCLPEGSHGLLKVARRSRQRF</sequence>
<evidence type="ECO:0000313" key="2">
    <source>
        <dbReference type="EMBL" id="RPB07534.1"/>
    </source>
</evidence>
<evidence type="ECO:0000256" key="1">
    <source>
        <dbReference type="SAM" id="MobiDB-lite"/>
    </source>
</evidence>
<dbReference type="InParanoid" id="A0A3N4KAK8"/>
<reference evidence="2 3" key="1">
    <citation type="journal article" date="2018" name="Nat. Ecol. Evol.">
        <title>Pezizomycetes genomes reveal the molecular basis of ectomycorrhizal truffle lifestyle.</title>
        <authorList>
            <person name="Murat C."/>
            <person name="Payen T."/>
            <person name="Noel B."/>
            <person name="Kuo A."/>
            <person name="Morin E."/>
            <person name="Chen J."/>
            <person name="Kohler A."/>
            <person name="Krizsan K."/>
            <person name="Balestrini R."/>
            <person name="Da Silva C."/>
            <person name="Montanini B."/>
            <person name="Hainaut M."/>
            <person name="Levati E."/>
            <person name="Barry K.W."/>
            <person name="Belfiori B."/>
            <person name="Cichocki N."/>
            <person name="Clum A."/>
            <person name="Dockter R.B."/>
            <person name="Fauchery L."/>
            <person name="Guy J."/>
            <person name="Iotti M."/>
            <person name="Le Tacon F."/>
            <person name="Lindquist E.A."/>
            <person name="Lipzen A."/>
            <person name="Malagnac F."/>
            <person name="Mello A."/>
            <person name="Molinier V."/>
            <person name="Miyauchi S."/>
            <person name="Poulain J."/>
            <person name="Riccioni C."/>
            <person name="Rubini A."/>
            <person name="Sitrit Y."/>
            <person name="Splivallo R."/>
            <person name="Traeger S."/>
            <person name="Wang M."/>
            <person name="Zifcakova L."/>
            <person name="Wipf D."/>
            <person name="Zambonelli A."/>
            <person name="Paolocci F."/>
            <person name="Nowrousian M."/>
            <person name="Ottonello S."/>
            <person name="Baldrian P."/>
            <person name="Spatafora J.W."/>
            <person name="Henrissat B."/>
            <person name="Nagy L.G."/>
            <person name="Aury J.M."/>
            <person name="Wincker P."/>
            <person name="Grigoriev I.V."/>
            <person name="Bonfante P."/>
            <person name="Martin F.M."/>
        </authorList>
    </citation>
    <scope>NUCLEOTIDE SEQUENCE [LARGE SCALE GENOMIC DNA]</scope>
    <source>
        <strain evidence="2 3">CCBAS932</strain>
    </source>
</reference>
<accession>A0A3N4KAK8</accession>
<dbReference type="EMBL" id="ML119180">
    <property type="protein sequence ID" value="RPB07534.1"/>
    <property type="molecule type" value="Genomic_DNA"/>
</dbReference>
<evidence type="ECO:0000313" key="3">
    <source>
        <dbReference type="Proteomes" id="UP000277580"/>
    </source>
</evidence>
<keyword evidence="3" id="KW-1185">Reference proteome</keyword>